<evidence type="ECO:0000256" key="1">
    <source>
        <dbReference type="SAM" id="MobiDB-lite"/>
    </source>
</evidence>
<reference evidence="2" key="1">
    <citation type="submission" date="2018-02" db="EMBL/GenBank/DDBJ databases">
        <title>Rhizophora mucronata_Transcriptome.</title>
        <authorList>
            <person name="Meera S.P."/>
            <person name="Sreeshan A."/>
            <person name="Augustine A."/>
        </authorList>
    </citation>
    <scope>NUCLEOTIDE SEQUENCE</scope>
    <source>
        <tissue evidence="2">Leaf</tissue>
    </source>
</reference>
<sequence>MSSIVGSHPMRPRQNPIATSAVVQVAV</sequence>
<feature type="compositionally biased region" description="Polar residues" evidence="1">
    <location>
        <begin position="16"/>
        <end position="27"/>
    </location>
</feature>
<name>A0A2P2J180_RHIMU</name>
<proteinExistence type="predicted"/>
<accession>A0A2P2J180</accession>
<organism evidence="2">
    <name type="scientific">Rhizophora mucronata</name>
    <name type="common">Asiatic mangrove</name>
    <dbReference type="NCBI Taxonomy" id="61149"/>
    <lineage>
        <taxon>Eukaryota</taxon>
        <taxon>Viridiplantae</taxon>
        <taxon>Streptophyta</taxon>
        <taxon>Embryophyta</taxon>
        <taxon>Tracheophyta</taxon>
        <taxon>Spermatophyta</taxon>
        <taxon>Magnoliopsida</taxon>
        <taxon>eudicotyledons</taxon>
        <taxon>Gunneridae</taxon>
        <taxon>Pentapetalae</taxon>
        <taxon>rosids</taxon>
        <taxon>fabids</taxon>
        <taxon>Malpighiales</taxon>
        <taxon>Rhizophoraceae</taxon>
        <taxon>Rhizophora</taxon>
    </lineage>
</organism>
<feature type="region of interest" description="Disordered" evidence="1">
    <location>
        <begin position="1"/>
        <end position="27"/>
    </location>
</feature>
<dbReference type="EMBL" id="GGEC01006736">
    <property type="protein sequence ID" value="MBW87219.1"/>
    <property type="molecule type" value="Transcribed_RNA"/>
</dbReference>
<dbReference type="AlphaFoldDB" id="A0A2P2J180"/>
<evidence type="ECO:0000313" key="2">
    <source>
        <dbReference type="EMBL" id="MBW87219.1"/>
    </source>
</evidence>
<protein>
    <submittedName>
        <fullName evidence="2">Uncharacterized protein</fullName>
    </submittedName>
</protein>